<dbReference type="PANTHER" id="PTHR46769">
    <property type="entry name" value="POLYCYSTIC KIDNEY AND HEPATIC DISEASE 1 (AUTOSOMAL RECESSIVE)-LIKE 1"/>
    <property type="match status" value="1"/>
</dbReference>
<protein>
    <submittedName>
        <fullName evidence="2">Uncharacterized protein</fullName>
    </submittedName>
</protein>
<dbReference type="PANTHER" id="PTHR46769:SF1">
    <property type="entry name" value="FIBROCYSTIN"/>
    <property type="match status" value="1"/>
</dbReference>
<accession>A0A2G9SGU2</accession>
<organism evidence="2">
    <name type="scientific">Aquarana catesbeiana</name>
    <name type="common">American bullfrog</name>
    <name type="synonym">Rana catesbeiana</name>
    <dbReference type="NCBI Taxonomy" id="8400"/>
    <lineage>
        <taxon>Eukaryota</taxon>
        <taxon>Metazoa</taxon>
        <taxon>Chordata</taxon>
        <taxon>Craniata</taxon>
        <taxon>Vertebrata</taxon>
        <taxon>Euteleostomi</taxon>
        <taxon>Amphibia</taxon>
        <taxon>Batrachia</taxon>
        <taxon>Anura</taxon>
        <taxon>Neobatrachia</taxon>
        <taxon>Ranoidea</taxon>
        <taxon>Ranidae</taxon>
        <taxon>Aquarana</taxon>
    </lineage>
</organism>
<gene>
    <name evidence="2" type="ORF">AB205_0109780</name>
</gene>
<dbReference type="EMBL" id="KV925065">
    <property type="protein sequence ID" value="PIO39312.1"/>
    <property type="molecule type" value="Genomic_DNA"/>
</dbReference>
<reference evidence="2" key="1">
    <citation type="submission" date="2017-08" db="EMBL/GenBank/DDBJ databases">
        <title>Assembly of the North American Bullfrog Genome.</title>
        <authorList>
            <person name="Warren R.L."/>
            <person name="Vandervalk B.P."/>
            <person name="Kucuk E."/>
            <person name="Birol I."/>
            <person name="Helbing C."/>
            <person name="Pandoh P."/>
            <person name="Behsaz B."/>
            <person name="Mohamadi H."/>
            <person name="Chu J."/>
            <person name="Jackman S."/>
            <person name="Hammond S.A."/>
            <person name="Veldhoen N."/>
            <person name="Kirk H."/>
            <person name="Zhao Y."/>
            <person name="Coope R."/>
            <person name="Pleasance S."/>
            <person name="Moore R."/>
            <person name="Holt R."/>
        </authorList>
    </citation>
    <scope>NUCLEOTIDE SEQUENCE</scope>
    <source>
        <strain evidence="2">Bruno</strain>
        <tissue evidence="2">Liver</tissue>
    </source>
</reference>
<proteinExistence type="predicted"/>
<evidence type="ECO:0000313" key="2">
    <source>
        <dbReference type="EMBL" id="PIO39312.1"/>
    </source>
</evidence>
<dbReference type="InterPro" id="IPR052387">
    <property type="entry name" value="Fibrocystin"/>
</dbReference>
<evidence type="ECO:0000256" key="1">
    <source>
        <dbReference type="ARBA" id="ARBA00022729"/>
    </source>
</evidence>
<dbReference type="OrthoDB" id="9364693at2759"/>
<keyword evidence="1" id="KW-0732">Signal</keyword>
<dbReference type="AlphaFoldDB" id="A0A2G9SGU2"/>
<sequence length="175" mass="19531">MSDRAPISPFGGRIGILWPTFTERPRRWPNYPWHMLGSDGAVPGIMKLQDVTFSGFKRSCYSNDADTCIMSNPESPAIMTPVTGKRIKVLHISQENKFYFHQMPRTPGCPVSMECPGTQMALFKDLDGTFTGLSPPISVFPKSELDILQPCFNFGKPILKILNLAWKGTPAKQPI</sequence>
<name>A0A2G9SGU2_AQUCT</name>